<evidence type="ECO:0000256" key="3">
    <source>
        <dbReference type="ARBA" id="ARBA00022448"/>
    </source>
</evidence>
<evidence type="ECO:0000256" key="2">
    <source>
        <dbReference type="ARBA" id="ARBA00006434"/>
    </source>
</evidence>
<protein>
    <submittedName>
        <fullName evidence="15">Osmoregulated proline transporter OpuE</fullName>
    </submittedName>
</protein>
<gene>
    <name evidence="15" type="primary">opuE</name>
    <name evidence="15" type="ORF">RT761_02145</name>
</gene>
<dbReference type="GO" id="GO:0005886">
    <property type="term" value="C:plasma membrane"/>
    <property type="evidence" value="ECO:0007669"/>
    <property type="project" value="UniProtKB-SubCell"/>
</dbReference>
<dbReference type="KEGG" id="alam:RT761_02145"/>
<keyword evidence="5 14" id="KW-0812">Transmembrane</keyword>
<dbReference type="PROSITE" id="PS50283">
    <property type="entry name" value="NA_SOLUT_SYMP_3"/>
    <property type="match status" value="1"/>
</dbReference>
<comment type="similarity">
    <text evidence="2 13">Belongs to the sodium:solute symporter (SSF) (TC 2.A.21) family.</text>
</comment>
<accession>A0A7T1F3B8</accession>
<dbReference type="PROSITE" id="PS00457">
    <property type="entry name" value="NA_SOLUT_SYMP_2"/>
    <property type="match status" value="1"/>
</dbReference>
<feature type="transmembrane region" description="Helical" evidence="14">
    <location>
        <begin position="43"/>
        <end position="60"/>
    </location>
</feature>
<dbReference type="AlphaFoldDB" id="A0A7T1F3B8"/>
<comment type="catalytic activity">
    <reaction evidence="12">
        <text>L-proline(in) + Na(+)(in) = L-proline(out) + Na(+)(out)</text>
        <dbReference type="Rhea" id="RHEA:28967"/>
        <dbReference type="ChEBI" id="CHEBI:29101"/>
        <dbReference type="ChEBI" id="CHEBI:60039"/>
    </reaction>
</comment>
<dbReference type="EMBL" id="CP065383">
    <property type="protein sequence ID" value="QPM68918.1"/>
    <property type="molecule type" value="Genomic_DNA"/>
</dbReference>
<evidence type="ECO:0000256" key="8">
    <source>
        <dbReference type="ARBA" id="ARBA00023053"/>
    </source>
</evidence>
<keyword evidence="8" id="KW-0915">Sodium</keyword>
<organism evidence="15 16">
    <name type="scientific">Atribacter laminatus</name>
    <dbReference type="NCBI Taxonomy" id="2847778"/>
    <lineage>
        <taxon>Bacteria</taxon>
        <taxon>Pseudomonadati</taxon>
        <taxon>Atribacterota</taxon>
        <taxon>Atribacteria</taxon>
        <taxon>Atribacterales</taxon>
        <taxon>Atribacteraceae</taxon>
        <taxon>Atribacter</taxon>
    </lineage>
</organism>
<evidence type="ECO:0000256" key="4">
    <source>
        <dbReference type="ARBA" id="ARBA00022475"/>
    </source>
</evidence>
<dbReference type="InterPro" id="IPR001734">
    <property type="entry name" value="Na/solute_symporter"/>
</dbReference>
<evidence type="ECO:0000256" key="13">
    <source>
        <dbReference type="RuleBase" id="RU362091"/>
    </source>
</evidence>
<dbReference type="Gene3D" id="1.20.1730.10">
    <property type="entry name" value="Sodium/glucose cotransporter"/>
    <property type="match status" value="1"/>
</dbReference>
<feature type="transmembrane region" description="Helical" evidence="14">
    <location>
        <begin position="182"/>
        <end position="201"/>
    </location>
</feature>
<evidence type="ECO:0000313" key="15">
    <source>
        <dbReference type="EMBL" id="QPM68918.1"/>
    </source>
</evidence>
<feature type="transmembrane region" description="Helical" evidence="14">
    <location>
        <begin position="6"/>
        <end position="22"/>
    </location>
</feature>
<dbReference type="Proteomes" id="UP000594463">
    <property type="component" value="Chromosome"/>
</dbReference>
<feature type="transmembrane region" description="Helical" evidence="14">
    <location>
        <begin position="313"/>
        <end position="343"/>
    </location>
</feature>
<proteinExistence type="inferred from homology"/>
<reference evidence="15 16" key="1">
    <citation type="journal article" date="2021" name="Nat. Commun.">
        <title>Isolation of a member of the candidate phylum Atribacteria reveals a unique cell membrane structure.</title>
        <authorList>
            <person name="Taiki K."/>
            <person name="Nobu M.K."/>
            <person name="Kusada H."/>
            <person name="Meng X.-Y."/>
            <person name="Hosoki N."/>
            <person name="Uematsu K."/>
            <person name="Yoshioka H."/>
            <person name="Kamagata Y."/>
            <person name="Tamaki H."/>
        </authorList>
    </citation>
    <scope>NUCLEOTIDE SEQUENCE [LARGE SCALE GENOMIC DNA]</scope>
    <source>
        <strain evidence="15 16">RT761</strain>
    </source>
</reference>
<keyword evidence="16" id="KW-1185">Reference proteome</keyword>
<feature type="transmembrane region" description="Helical" evidence="14">
    <location>
        <begin position="154"/>
        <end position="175"/>
    </location>
</feature>
<keyword evidence="9" id="KW-0406">Ion transport</keyword>
<feature type="transmembrane region" description="Helical" evidence="14">
    <location>
        <begin position="221"/>
        <end position="243"/>
    </location>
</feature>
<keyword evidence="11" id="KW-0739">Sodium transport</keyword>
<evidence type="ECO:0000256" key="10">
    <source>
        <dbReference type="ARBA" id="ARBA00023136"/>
    </source>
</evidence>
<keyword evidence="4" id="KW-1003">Cell membrane</keyword>
<dbReference type="PANTHER" id="PTHR48086:SF3">
    <property type="entry name" value="SODIUM_PROLINE SYMPORTER"/>
    <property type="match status" value="1"/>
</dbReference>
<keyword evidence="10 14" id="KW-0472">Membrane</keyword>
<dbReference type="Pfam" id="PF00474">
    <property type="entry name" value="SSF"/>
    <property type="match status" value="1"/>
</dbReference>
<evidence type="ECO:0000256" key="1">
    <source>
        <dbReference type="ARBA" id="ARBA00004651"/>
    </source>
</evidence>
<keyword evidence="3" id="KW-0813">Transport</keyword>
<dbReference type="InterPro" id="IPR050277">
    <property type="entry name" value="Sodium:Solute_Symporter"/>
</dbReference>
<evidence type="ECO:0000256" key="12">
    <source>
        <dbReference type="ARBA" id="ARBA00033708"/>
    </source>
</evidence>
<keyword evidence="6" id="KW-0769">Symport</keyword>
<feature type="transmembrane region" description="Helical" evidence="14">
    <location>
        <begin position="72"/>
        <end position="90"/>
    </location>
</feature>
<evidence type="ECO:0000256" key="11">
    <source>
        <dbReference type="ARBA" id="ARBA00023201"/>
    </source>
</evidence>
<dbReference type="GO" id="GO:0046942">
    <property type="term" value="P:carboxylic acid transport"/>
    <property type="evidence" value="ECO:0007669"/>
    <property type="project" value="UniProtKB-ARBA"/>
</dbReference>
<evidence type="ECO:0000313" key="16">
    <source>
        <dbReference type="Proteomes" id="UP000594463"/>
    </source>
</evidence>
<dbReference type="RefSeq" id="WP_218111409.1">
    <property type="nucleotide sequence ID" value="NZ_CP065383.1"/>
</dbReference>
<dbReference type="InterPro" id="IPR018212">
    <property type="entry name" value="Na/solute_symporter_CS"/>
</dbReference>
<name>A0A7T1F3B8_ATRLM</name>
<feature type="transmembrane region" description="Helical" evidence="14">
    <location>
        <begin position="263"/>
        <end position="293"/>
    </location>
</feature>
<evidence type="ECO:0000256" key="6">
    <source>
        <dbReference type="ARBA" id="ARBA00022847"/>
    </source>
</evidence>
<dbReference type="NCBIfam" id="TIGR00813">
    <property type="entry name" value="sss"/>
    <property type="match status" value="1"/>
</dbReference>
<comment type="subcellular location">
    <subcellularLocation>
        <location evidence="1">Cell membrane</location>
        <topology evidence="1">Multi-pass membrane protein</topology>
    </subcellularLocation>
</comment>
<sequence length="479" mass="52006">MKILALVIYIVIMIAIGFYSLKRTKNIGDFFLANRTLGPWVSAFAYGGAYFSAVIFIGYAGRIGWGYGLSDLWIVAGNTLVGSLLAWLVLAKKTRSVTEQLNARTMPEFLEARYGSKILKYLAAVIIFILLVPYSASVYMGLSYLFDVVMGIPYVYALLLMAVLTGAYLVMGGYFAVSITTLVQGGIMFFGSIYMVLYLLSRPEVGGLSQVVEKMSAINPKLVGVVGPPGFIGLFGLVVLTSFGPWGLPQMVQKFYSIKNQKVIFTATIITTIFALVCSFSAYFSGALTHLFFKELPTMNGVANPDLLMPNLLIQYMPTAFSIIFLLLVFSASMSTLSSLVLVSSSAITIDLLPKKYGKDNVTVMRILCILFIFLSLIIAISQVTFIVNLMSISWGATAGSFAAPYVYGLFWKKANRQGALASMVTGLAFALILSWAFGFKSSIVPFIGSLAILIPFGVLPLVSILTGGNKNESVSIRS</sequence>
<evidence type="ECO:0000256" key="7">
    <source>
        <dbReference type="ARBA" id="ARBA00022989"/>
    </source>
</evidence>
<keyword evidence="7 14" id="KW-1133">Transmembrane helix</keyword>
<feature type="transmembrane region" description="Helical" evidence="14">
    <location>
        <begin position="444"/>
        <end position="469"/>
    </location>
</feature>
<feature type="transmembrane region" description="Helical" evidence="14">
    <location>
        <begin position="393"/>
        <end position="412"/>
    </location>
</feature>
<dbReference type="GO" id="GO:0015293">
    <property type="term" value="F:symporter activity"/>
    <property type="evidence" value="ECO:0007669"/>
    <property type="project" value="UniProtKB-KW"/>
</dbReference>
<feature type="transmembrane region" description="Helical" evidence="14">
    <location>
        <begin position="364"/>
        <end position="387"/>
    </location>
</feature>
<feature type="transmembrane region" description="Helical" evidence="14">
    <location>
        <begin position="419"/>
        <end position="438"/>
    </location>
</feature>
<dbReference type="GO" id="GO:0006814">
    <property type="term" value="P:sodium ion transport"/>
    <property type="evidence" value="ECO:0007669"/>
    <property type="project" value="UniProtKB-KW"/>
</dbReference>
<evidence type="ECO:0000256" key="9">
    <source>
        <dbReference type="ARBA" id="ARBA00023065"/>
    </source>
</evidence>
<feature type="transmembrane region" description="Helical" evidence="14">
    <location>
        <begin position="121"/>
        <end position="142"/>
    </location>
</feature>
<dbReference type="PANTHER" id="PTHR48086">
    <property type="entry name" value="SODIUM/PROLINE SYMPORTER-RELATED"/>
    <property type="match status" value="1"/>
</dbReference>
<dbReference type="InterPro" id="IPR038377">
    <property type="entry name" value="Na/Glc_symporter_sf"/>
</dbReference>
<evidence type="ECO:0000256" key="14">
    <source>
        <dbReference type="SAM" id="Phobius"/>
    </source>
</evidence>
<evidence type="ECO:0000256" key="5">
    <source>
        <dbReference type="ARBA" id="ARBA00022692"/>
    </source>
</evidence>